<gene>
    <name evidence="2" type="ORF">HELGO_WM365</name>
</gene>
<accession>A0A6S6T1D2</accession>
<name>A0A6S6T1D2_9BACT</name>
<dbReference type="AlphaFoldDB" id="A0A6S6T1D2"/>
<dbReference type="EMBL" id="CACVAS010000058">
    <property type="protein sequence ID" value="CAA6813142.1"/>
    <property type="molecule type" value="Genomic_DNA"/>
</dbReference>
<proteinExistence type="predicted"/>
<evidence type="ECO:0000256" key="1">
    <source>
        <dbReference type="SAM" id="Phobius"/>
    </source>
</evidence>
<reference evidence="2" key="1">
    <citation type="submission" date="2020-01" db="EMBL/GenBank/DDBJ databases">
        <authorList>
            <person name="Meier V. D."/>
            <person name="Meier V D."/>
        </authorList>
    </citation>
    <scope>NUCLEOTIDE SEQUENCE</scope>
    <source>
        <strain evidence="2">HLG_WM_MAG_01</strain>
    </source>
</reference>
<keyword evidence="1" id="KW-0472">Membrane</keyword>
<sequence length="64" mass="7232">MYRNEPTLEQLDDYNNNESTEKRLTIWIVILSGLLIGAIYGIIASNSTVSDLLIEEDKTGIVKF</sequence>
<organism evidence="2">
    <name type="scientific">uncultured Sulfurovum sp</name>
    <dbReference type="NCBI Taxonomy" id="269237"/>
    <lineage>
        <taxon>Bacteria</taxon>
        <taxon>Pseudomonadati</taxon>
        <taxon>Campylobacterota</taxon>
        <taxon>Epsilonproteobacteria</taxon>
        <taxon>Campylobacterales</taxon>
        <taxon>Sulfurovaceae</taxon>
        <taxon>Sulfurovum</taxon>
        <taxon>environmental samples</taxon>
    </lineage>
</organism>
<evidence type="ECO:0000313" key="2">
    <source>
        <dbReference type="EMBL" id="CAA6813142.1"/>
    </source>
</evidence>
<protein>
    <submittedName>
        <fullName evidence="2">Uncharacterized protein</fullName>
    </submittedName>
</protein>
<keyword evidence="1" id="KW-1133">Transmembrane helix</keyword>
<keyword evidence="1" id="KW-0812">Transmembrane</keyword>
<feature type="transmembrane region" description="Helical" evidence="1">
    <location>
        <begin position="24"/>
        <end position="43"/>
    </location>
</feature>